<gene>
    <name evidence="1" type="ORF">B0F90DRAFT_1926663</name>
</gene>
<proteinExistence type="predicted"/>
<protein>
    <submittedName>
        <fullName evidence="1">Uncharacterized protein</fullName>
    </submittedName>
</protein>
<comment type="caution">
    <text evidence="1">The sequence shown here is derived from an EMBL/GenBank/DDBJ whole genome shotgun (WGS) entry which is preliminary data.</text>
</comment>
<keyword evidence="2" id="KW-1185">Reference proteome</keyword>
<dbReference type="EMBL" id="WTXG01000030">
    <property type="protein sequence ID" value="KAI0298158.1"/>
    <property type="molecule type" value="Genomic_DNA"/>
</dbReference>
<evidence type="ECO:0000313" key="2">
    <source>
        <dbReference type="Proteomes" id="UP001203297"/>
    </source>
</evidence>
<reference evidence="1" key="1">
    <citation type="journal article" date="2022" name="New Phytol.">
        <title>Evolutionary transition to the ectomycorrhizal habit in the genomes of a hyperdiverse lineage of mushroom-forming fungi.</title>
        <authorList>
            <person name="Looney B."/>
            <person name="Miyauchi S."/>
            <person name="Morin E."/>
            <person name="Drula E."/>
            <person name="Courty P.E."/>
            <person name="Kohler A."/>
            <person name="Kuo A."/>
            <person name="LaButti K."/>
            <person name="Pangilinan J."/>
            <person name="Lipzen A."/>
            <person name="Riley R."/>
            <person name="Andreopoulos W."/>
            <person name="He G."/>
            <person name="Johnson J."/>
            <person name="Nolan M."/>
            <person name="Tritt A."/>
            <person name="Barry K.W."/>
            <person name="Grigoriev I.V."/>
            <person name="Nagy L.G."/>
            <person name="Hibbett D."/>
            <person name="Henrissat B."/>
            <person name="Matheny P.B."/>
            <person name="Labbe J."/>
            <person name="Martin F.M."/>
        </authorList>
    </citation>
    <scope>NUCLEOTIDE SEQUENCE</scope>
    <source>
        <strain evidence="1">BPL690</strain>
    </source>
</reference>
<dbReference type="AlphaFoldDB" id="A0AAD4M1S3"/>
<accession>A0AAD4M1S3</accession>
<evidence type="ECO:0000313" key="1">
    <source>
        <dbReference type="EMBL" id="KAI0298158.1"/>
    </source>
</evidence>
<sequence length="176" mass="19568">MTYTHTHTHTAADIDKSSNIGLKQWLVGHHNSYEHEVTGETIHVYAIAGPPVYAEDSNRIDFDIELPLWGVTWVLKGYVDKSTLEIDAAFSVKIPIIGSFQLARVKGNLQDGVKVTFGVSVLHGDARFYSSNGWLYVDLSATVFGKVYGPFRSGSSLFSLFLCLKMFEHQDGRGQI</sequence>
<dbReference type="Proteomes" id="UP001203297">
    <property type="component" value="Unassembled WGS sequence"/>
</dbReference>
<organism evidence="1 2">
    <name type="scientific">Multifurca ochricompacta</name>
    <dbReference type="NCBI Taxonomy" id="376703"/>
    <lineage>
        <taxon>Eukaryota</taxon>
        <taxon>Fungi</taxon>
        <taxon>Dikarya</taxon>
        <taxon>Basidiomycota</taxon>
        <taxon>Agaricomycotina</taxon>
        <taxon>Agaricomycetes</taxon>
        <taxon>Russulales</taxon>
        <taxon>Russulaceae</taxon>
        <taxon>Multifurca</taxon>
    </lineage>
</organism>
<name>A0AAD4M1S3_9AGAM</name>